<sequence>MDIWSYKPCIKLQHQPSRYQKEAFEICRNKMQYVLLSMHTHQTNCVQQHVGDGSLKKLKDFNFKDCGGKIAHAHSLMVTPDPLQFPGTFNLGFNVSVTADLESPLQIILDHVHIQTYVLLYNQLTHVHLSYKKPEFHANVHTKQEVQIISPQDFSFKDCGGKIAHAYSLTVSPDPLQFPGTATLSFNATLSAELKSPLQASLLIKKKVGTKFIKLPCVDMFGSV</sequence>
<proteinExistence type="predicted"/>
<dbReference type="InterPro" id="IPR036846">
    <property type="entry name" value="GM2-AP_sf"/>
</dbReference>
<dbReference type="PANTHER" id="PTHR17357">
    <property type="entry name" value="GM2 GANGLIOSIDE ACTIVATOR PROTEIN"/>
    <property type="match status" value="1"/>
</dbReference>
<dbReference type="Gene3D" id="2.70.220.10">
    <property type="entry name" value="Ganglioside GM2 activator"/>
    <property type="match status" value="2"/>
</dbReference>
<accession>A0ABQ9DYT5</accession>
<comment type="caution">
    <text evidence="2">The sequence shown here is derived from an EMBL/GenBank/DDBJ whole genome shotgun (WGS) entry which is preliminary data.</text>
</comment>
<reference evidence="2 3" key="1">
    <citation type="submission" date="2022-12" db="EMBL/GenBank/DDBJ databases">
        <title>Chromosome-level genome of Tegillarca granosa.</title>
        <authorList>
            <person name="Kim J."/>
        </authorList>
    </citation>
    <scope>NUCLEOTIDE SEQUENCE [LARGE SCALE GENOMIC DNA]</scope>
    <source>
        <strain evidence="2">Teg-2019</strain>
        <tissue evidence="2">Adductor muscle</tissue>
    </source>
</reference>
<gene>
    <name evidence="2" type="ORF">KUTeg_024914</name>
</gene>
<name>A0ABQ9DYT5_TEGGR</name>
<protein>
    <submittedName>
        <fullName evidence="2">Uncharacterized protein</fullName>
    </submittedName>
</protein>
<evidence type="ECO:0000313" key="2">
    <source>
        <dbReference type="EMBL" id="KAJ8298383.1"/>
    </source>
</evidence>
<dbReference type="PANTHER" id="PTHR17357:SF0">
    <property type="entry name" value="GANGLIOSIDE GM2 ACTIVATOR"/>
    <property type="match status" value="1"/>
</dbReference>
<keyword evidence="1" id="KW-0732">Signal</keyword>
<evidence type="ECO:0000313" key="3">
    <source>
        <dbReference type="Proteomes" id="UP001217089"/>
    </source>
</evidence>
<keyword evidence="3" id="KW-1185">Reference proteome</keyword>
<dbReference type="SUPFAM" id="SSF63707">
    <property type="entry name" value="Ganglioside M2 (gm2) activator"/>
    <property type="match status" value="2"/>
</dbReference>
<organism evidence="2 3">
    <name type="scientific">Tegillarca granosa</name>
    <name type="common">Malaysian cockle</name>
    <name type="synonym">Anadara granosa</name>
    <dbReference type="NCBI Taxonomy" id="220873"/>
    <lineage>
        <taxon>Eukaryota</taxon>
        <taxon>Metazoa</taxon>
        <taxon>Spiralia</taxon>
        <taxon>Lophotrochozoa</taxon>
        <taxon>Mollusca</taxon>
        <taxon>Bivalvia</taxon>
        <taxon>Autobranchia</taxon>
        <taxon>Pteriomorphia</taxon>
        <taxon>Arcoida</taxon>
        <taxon>Arcoidea</taxon>
        <taxon>Arcidae</taxon>
        <taxon>Tegillarca</taxon>
    </lineage>
</organism>
<dbReference type="InterPro" id="IPR028996">
    <property type="entry name" value="GM2-AP"/>
</dbReference>
<dbReference type="Proteomes" id="UP001217089">
    <property type="component" value="Unassembled WGS sequence"/>
</dbReference>
<evidence type="ECO:0000256" key="1">
    <source>
        <dbReference type="ARBA" id="ARBA00022729"/>
    </source>
</evidence>
<dbReference type="EMBL" id="JARBDR010000923">
    <property type="protein sequence ID" value="KAJ8298383.1"/>
    <property type="molecule type" value="Genomic_DNA"/>
</dbReference>